<accession>A0A382VYF0</accession>
<organism evidence="1">
    <name type="scientific">marine metagenome</name>
    <dbReference type="NCBI Taxonomy" id="408172"/>
    <lineage>
        <taxon>unclassified sequences</taxon>
        <taxon>metagenomes</taxon>
        <taxon>ecological metagenomes</taxon>
    </lineage>
</organism>
<sequence length="100" mass="10600">MGKDNWPRVAVEKLTVHMIFPLLLPGLLGDNVLSGIAVSLRFNLIHELGIQSWPDCFATAGLGCIGNPSGPLLPYFDLVLQAAPAVNGMALGRSFLISGD</sequence>
<dbReference type="Gene3D" id="3.40.190.10">
    <property type="entry name" value="Periplasmic binding protein-like II"/>
    <property type="match status" value="2"/>
</dbReference>
<dbReference type="EMBL" id="UINC01155584">
    <property type="protein sequence ID" value="SVD51523.1"/>
    <property type="molecule type" value="Genomic_DNA"/>
</dbReference>
<reference evidence="1" key="1">
    <citation type="submission" date="2018-05" db="EMBL/GenBank/DDBJ databases">
        <authorList>
            <person name="Lanie J.A."/>
            <person name="Ng W.-L."/>
            <person name="Kazmierczak K.M."/>
            <person name="Andrzejewski T.M."/>
            <person name="Davidsen T.M."/>
            <person name="Wayne K.J."/>
            <person name="Tettelin H."/>
            <person name="Glass J.I."/>
            <person name="Rusch D."/>
            <person name="Podicherti R."/>
            <person name="Tsui H.-C.T."/>
            <person name="Winkler M.E."/>
        </authorList>
    </citation>
    <scope>NUCLEOTIDE SEQUENCE</scope>
</reference>
<protein>
    <submittedName>
        <fullName evidence="1">Uncharacterized protein</fullName>
    </submittedName>
</protein>
<proteinExistence type="predicted"/>
<dbReference type="AlphaFoldDB" id="A0A382VYF0"/>
<gene>
    <name evidence="1" type="ORF">METZ01_LOCUS404377</name>
</gene>
<name>A0A382VYF0_9ZZZZ</name>
<evidence type="ECO:0000313" key="1">
    <source>
        <dbReference type="EMBL" id="SVD51523.1"/>
    </source>
</evidence>